<name>A0ACB9PNU0_BAUVA</name>
<evidence type="ECO:0000313" key="2">
    <source>
        <dbReference type="Proteomes" id="UP000828941"/>
    </source>
</evidence>
<dbReference type="Proteomes" id="UP000828941">
    <property type="component" value="Chromosome 4"/>
</dbReference>
<keyword evidence="2" id="KW-1185">Reference proteome</keyword>
<organism evidence="1 2">
    <name type="scientific">Bauhinia variegata</name>
    <name type="common">Purple orchid tree</name>
    <name type="synonym">Phanera variegata</name>
    <dbReference type="NCBI Taxonomy" id="167791"/>
    <lineage>
        <taxon>Eukaryota</taxon>
        <taxon>Viridiplantae</taxon>
        <taxon>Streptophyta</taxon>
        <taxon>Embryophyta</taxon>
        <taxon>Tracheophyta</taxon>
        <taxon>Spermatophyta</taxon>
        <taxon>Magnoliopsida</taxon>
        <taxon>eudicotyledons</taxon>
        <taxon>Gunneridae</taxon>
        <taxon>Pentapetalae</taxon>
        <taxon>rosids</taxon>
        <taxon>fabids</taxon>
        <taxon>Fabales</taxon>
        <taxon>Fabaceae</taxon>
        <taxon>Cercidoideae</taxon>
        <taxon>Cercideae</taxon>
        <taxon>Bauhiniinae</taxon>
        <taxon>Bauhinia</taxon>
    </lineage>
</organism>
<comment type="caution">
    <text evidence="1">The sequence shown here is derived from an EMBL/GenBank/DDBJ whole genome shotgun (WGS) entry which is preliminary data.</text>
</comment>
<protein>
    <submittedName>
        <fullName evidence="1">Uncharacterized protein</fullName>
    </submittedName>
</protein>
<dbReference type="EMBL" id="CM039429">
    <property type="protein sequence ID" value="KAI4349714.1"/>
    <property type="molecule type" value="Genomic_DNA"/>
</dbReference>
<gene>
    <name evidence="1" type="ORF">L6164_010274</name>
</gene>
<sequence>MDGFGSGHPPYSGERRMEIVSGKSYGCNQNEATRASHGGESSVPKPWNFKDPESKRKKRIAKYKVYAVEGKVKATFRKGLRWIKNKCSQIVHGY</sequence>
<accession>A0ACB9PNU0</accession>
<evidence type="ECO:0000313" key="1">
    <source>
        <dbReference type="EMBL" id="KAI4349714.1"/>
    </source>
</evidence>
<reference evidence="1 2" key="1">
    <citation type="journal article" date="2022" name="DNA Res.">
        <title>Chromosomal-level genome assembly of the orchid tree Bauhinia variegata (Leguminosae; Cercidoideae) supports the allotetraploid origin hypothesis of Bauhinia.</title>
        <authorList>
            <person name="Zhong Y."/>
            <person name="Chen Y."/>
            <person name="Zheng D."/>
            <person name="Pang J."/>
            <person name="Liu Y."/>
            <person name="Luo S."/>
            <person name="Meng S."/>
            <person name="Qian L."/>
            <person name="Wei D."/>
            <person name="Dai S."/>
            <person name="Zhou R."/>
        </authorList>
    </citation>
    <scope>NUCLEOTIDE SEQUENCE [LARGE SCALE GENOMIC DNA]</scope>
    <source>
        <strain evidence="1">BV-YZ2020</strain>
    </source>
</reference>
<proteinExistence type="predicted"/>